<gene>
    <name evidence="1" type="ORF">DF182_22720</name>
</gene>
<dbReference type="EMBL" id="QFFJ01000002">
    <property type="protein sequence ID" value="RBL89338.1"/>
    <property type="molecule type" value="Genomic_DNA"/>
</dbReference>
<evidence type="ECO:0000313" key="1">
    <source>
        <dbReference type="EMBL" id="RBL89338.1"/>
    </source>
</evidence>
<keyword evidence="2" id="KW-1185">Reference proteome</keyword>
<name>A0A365XT96_9BACT</name>
<accession>A0A365XT96</accession>
<dbReference type="Proteomes" id="UP000253410">
    <property type="component" value="Unassembled WGS sequence"/>
</dbReference>
<dbReference type="RefSeq" id="WP_113618082.1">
    <property type="nucleotide sequence ID" value="NZ_QFFJ01000002.1"/>
</dbReference>
<evidence type="ECO:0000313" key="2">
    <source>
        <dbReference type="Proteomes" id="UP000253410"/>
    </source>
</evidence>
<dbReference type="AlphaFoldDB" id="A0A365XT96"/>
<reference evidence="1 2" key="1">
    <citation type="submission" date="2018-05" db="EMBL/GenBank/DDBJ databases">
        <title>Chitinophaga sp. K3CV102501T nov., isolated from isolated from a monsoon evergreen broad-leaved forest soil.</title>
        <authorList>
            <person name="Lv Y."/>
        </authorList>
    </citation>
    <scope>NUCLEOTIDE SEQUENCE [LARGE SCALE GENOMIC DNA]</scope>
    <source>
        <strain evidence="1 2">GDMCC 1.1325</strain>
    </source>
</reference>
<comment type="caution">
    <text evidence="1">The sequence shown here is derived from an EMBL/GenBank/DDBJ whole genome shotgun (WGS) entry which is preliminary data.</text>
</comment>
<dbReference type="OrthoDB" id="674417at2"/>
<protein>
    <submittedName>
        <fullName evidence="1">Uncharacterized protein</fullName>
    </submittedName>
</protein>
<sequence>MARQTVQAVKSEIQELAIGNYRSYPEEYSSTEISTLSSIQSLAKGYWDCREYKEVVRDEKLGIHLEDYQLWTREAHAFFIKN</sequence>
<proteinExistence type="predicted"/>
<organism evidence="1 2">
    <name type="scientific">Chitinophaga flava</name>
    <dbReference type="NCBI Taxonomy" id="2259036"/>
    <lineage>
        <taxon>Bacteria</taxon>
        <taxon>Pseudomonadati</taxon>
        <taxon>Bacteroidota</taxon>
        <taxon>Chitinophagia</taxon>
        <taxon>Chitinophagales</taxon>
        <taxon>Chitinophagaceae</taxon>
        <taxon>Chitinophaga</taxon>
    </lineage>
</organism>